<dbReference type="PROSITE" id="PS52016">
    <property type="entry name" value="TONB_DEPENDENT_REC_3"/>
    <property type="match status" value="1"/>
</dbReference>
<keyword evidence="5" id="KW-1185">Reference proteome</keyword>
<feature type="signal peptide" evidence="2">
    <location>
        <begin position="1"/>
        <end position="20"/>
    </location>
</feature>
<feature type="domain" description="TonB-dependent receptor plug" evidence="3">
    <location>
        <begin position="42"/>
        <end position="148"/>
    </location>
</feature>
<protein>
    <submittedName>
        <fullName evidence="4">SusC/RagA family TonB-linked outer membrane protein</fullName>
    </submittedName>
</protein>
<sequence length="938" mass="103938">MKYKVILFSLLMAHSGNAYLYGSTSKDIKTYITNRDSLHVNSSTVAKSIIKGEVINDISIPSVGNALQGLLPGLMVQQNSGEPGNDFSLSNVYVRGRSSYAQQQTALVIVDGFESSLDMVSANEIETVTVLKDAAALALYGGRAANGVILIETKKGRTAGSSVEIRLQTGIQTPTQLSPVLDGVDYANLYNQALVNDGLAPKYSQDQLNEIKMGTNPYLYPNVNWQKAVLKNTAPLTRGDMTFRGGNDVLRYYVTLGLLSNGGLYNGVDKKGKENANTSLTRFNFRTNIDINISKQLSAALYAGGNIGEHTTPGGSYDAYSLLALTRRIPSVAFPIYNPNETMGGNAVFTNPVGDLLKQGLNKENSRRLQIILQLKYDLNKLLPGLDASVAAGYYNTLIETSPKTRTYARYALSQTGVDANNMPVYAYTPFGVDSPLTAEEGFKTDATRFNLRGQLTYKQSFGMHDVKALLFALSDIYKEYGVRYDRKYINYGANVEYGYRKTYFVTLSTSYMGSDNFYESKRFGLFPSLSLGWILSNESFLKQCNTVDFLKLRASYGMVGNDQTQGRHLFDAVYKSNGGYLFGVNSNNSSGFRALMLANKDATWEHKHIFNLGVDATLWKNFDITFDLFSERQSGILTQSYSSVPGIVGASFGSLVPYINVGEVKNHGFELNLSYHGNINKKVNYFVNGMLSYAKNEIVNMGEEAKAYPYLYRRGHPIDTPYTLIAQGLYGTNDFDNAGNLATGSAIPQFGQVRPGDIRYKDLNNDNVIDDKDITAAGYSTVPEWMYSLRFGFKWNNFDFEALAYGVANRTLTLAGTGIYSFQDNSSASTLAMDSWTESNPNASYPRLSSTIFSNNYRSSTYWQRSGAYLRLRHVQLGYTLTSPFLNKMKIKNMYLYVNATNLFTISKLNGLFDAEMNTMNNYPITKTVNVGLKVSL</sequence>
<reference evidence="4 5" key="1">
    <citation type="submission" date="2021-07" db="EMBL/GenBank/DDBJ databases">
        <title>Genomic diversity and antimicrobial resistance of Prevotella spp. isolated from chronic lung disease airways.</title>
        <authorList>
            <person name="Webb K.A."/>
            <person name="Olagoke O.S."/>
            <person name="Baird T."/>
            <person name="Neill J."/>
            <person name="Pham A."/>
            <person name="Wells T.J."/>
            <person name="Ramsay K.A."/>
            <person name="Bell S.C."/>
            <person name="Sarovich D.S."/>
            <person name="Price E.P."/>
        </authorList>
    </citation>
    <scope>NUCLEOTIDE SEQUENCE [LARGE SCALE GENOMIC DNA]</scope>
    <source>
        <strain evidence="4 5">SCHI0011.S.12</strain>
    </source>
</reference>
<evidence type="ECO:0000256" key="1">
    <source>
        <dbReference type="PROSITE-ProRule" id="PRU01360"/>
    </source>
</evidence>
<dbReference type="RefSeq" id="WP_219482183.1">
    <property type="nucleotide sequence ID" value="NZ_JAHXCT010000007.1"/>
</dbReference>
<comment type="subcellular location">
    <subcellularLocation>
        <location evidence="1">Cell outer membrane</location>
        <topology evidence="1">Multi-pass membrane protein</topology>
    </subcellularLocation>
</comment>
<dbReference type="InterPro" id="IPR023996">
    <property type="entry name" value="TonB-dep_OMP_SusC/RagA"/>
</dbReference>
<dbReference type="EMBL" id="JAHXCT010000007">
    <property type="protein sequence ID" value="MBW4770010.1"/>
    <property type="molecule type" value="Genomic_DNA"/>
</dbReference>
<dbReference type="InterPro" id="IPR039426">
    <property type="entry name" value="TonB-dep_rcpt-like"/>
</dbReference>
<keyword evidence="1" id="KW-0998">Cell outer membrane</keyword>
<evidence type="ECO:0000313" key="4">
    <source>
        <dbReference type="EMBL" id="MBW4770010.1"/>
    </source>
</evidence>
<proteinExistence type="inferred from homology"/>
<comment type="similarity">
    <text evidence="1">Belongs to the TonB-dependent receptor family.</text>
</comment>
<evidence type="ECO:0000313" key="5">
    <source>
        <dbReference type="Proteomes" id="UP000788426"/>
    </source>
</evidence>
<dbReference type="NCBIfam" id="TIGR04056">
    <property type="entry name" value="OMP_RagA_SusC"/>
    <property type="match status" value="1"/>
</dbReference>
<accession>A0ABS6YEQ2</accession>
<dbReference type="NCBIfam" id="TIGR04057">
    <property type="entry name" value="SusC_RagA_signa"/>
    <property type="match status" value="1"/>
</dbReference>
<gene>
    <name evidence="4" type="ORF">KZO38_09620</name>
</gene>
<evidence type="ECO:0000259" key="3">
    <source>
        <dbReference type="Pfam" id="PF07715"/>
    </source>
</evidence>
<comment type="caution">
    <text evidence="4">The sequence shown here is derived from an EMBL/GenBank/DDBJ whole genome shotgun (WGS) entry which is preliminary data.</text>
</comment>
<keyword evidence="1" id="KW-0812">Transmembrane</keyword>
<evidence type="ECO:0000256" key="2">
    <source>
        <dbReference type="SAM" id="SignalP"/>
    </source>
</evidence>
<dbReference type="InterPro" id="IPR023997">
    <property type="entry name" value="TonB-dep_OMP_SusC/RagA_CS"/>
</dbReference>
<feature type="chain" id="PRO_5046308221" evidence="2">
    <location>
        <begin position="21"/>
        <end position="938"/>
    </location>
</feature>
<name>A0ABS6YEQ2_9BACT</name>
<keyword evidence="1" id="KW-0472">Membrane</keyword>
<keyword evidence="1" id="KW-0813">Transport</keyword>
<dbReference type="InterPro" id="IPR012910">
    <property type="entry name" value="Plug_dom"/>
</dbReference>
<organism evidence="4 5">
    <name type="scientific">Hoylesella nanceiensis</name>
    <dbReference type="NCBI Taxonomy" id="425941"/>
    <lineage>
        <taxon>Bacteria</taxon>
        <taxon>Pseudomonadati</taxon>
        <taxon>Bacteroidota</taxon>
        <taxon>Bacteroidia</taxon>
        <taxon>Bacteroidales</taxon>
        <taxon>Prevotellaceae</taxon>
        <taxon>Hoylesella</taxon>
    </lineage>
</organism>
<dbReference type="Pfam" id="PF07715">
    <property type="entry name" value="Plug"/>
    <property type="match status" value="1"/>
</dbReference>
<keyword evidence="1" id="KW-1134">Transmembrane beta strand</keyword>
<keyword evidence="2" id="KW-0732">Signal</keyword>
<dbReference type="Proteomes" id="UP000788426">
    <property type="component" value="Unassembled WGS sequence"/>
</dbReference>